<evidence type="ECO:0000313" key="7">
    <source>
        <dbReference type="Proteomes" id="UP001642900"/>
    </source>
</evidence>
<feature type="chain" id="PRO_5026045630" evidence="4">
    <location>
        <begin position="24"/>
        <end position="418"/>
    </location>
</feature>
<keyword evidence="2 4" id="KW-0732">Signal</keyword>
<accession>A0A6G4WP33</accession>
<keyword evidence="3" id="KW-0029">Amino-acid transport</keyword>
<name>A0A6G4WP33_9HYPH</name>
<sequence length="418" mass="43548">MKRLLVLGLAVLGAATLSGTAAAQDKPRCGAGNGTAATGAPIKVGGIFGNAAPGDFSSATDAAKAFFDCVNASGGIHGRPVQYMIENDQWNPELAGQAASKLVRDEGVVAMVGNASFVEMSVNAPLYARENIMAMASGCAVSECFESSSIVSTNQGPLASSVGAAIYAVEELGAKNISCIGLAIPSVGNWSCGAVEEYMASKGLAGSSVLLNPAAPDVNSGLLEAIASGADTMLVNLPAGLAIAVLGSAKEQDIRDTYKWISSTPLYDRSVPGALGEYWDGAMFVNAELTPFDGTGPDNVHWLSVMDAYAKAEDPRDTFSQAGYLSAKFFTQMLEAMDPGDIDVRAKVTAAIKAIAGYRSDLICGPYYVGEVDRHMPNHAGTMVKVSGAGFEVVRECYEYEGPYFAPLIEAEKKFGLR</sequence>
<dbReference type="Gene3D" id="3.40.50.2300">
    <property type="match status" value="2"/>
</dbReference>
<dbReference type="InterPro" id="IPR051010">
    <property type="entry name" value="BCAA_transport"/>
</dbReference>
<reference evidence="6 7" key="1">
    <citation type="submission" date="2020-02" db="EMBL/GenBank/DDBJ databases">
        <title>Genome sequence of strain CCNWXJ40-4.</title>
        <authorList>
            <person name="Gao J."/>
            <person name="Sun J."/>
        </authorList>
    </citation>
    <scope>NUCLEOTIDE SEQUENCE [LARGE SCALE GENOMIC DNA]</scope>
    <source>
        <strain evidence="6 7">CCNWXJ 40-4</strain>
    </source>
</reference>
<protein>
    <submittedName>
        <fullName evidence="6">ABC transporter substrate-binding protein</fullName>
    </submittedName>
</protein>
<dbReference type="GO" id="GO:0006865">
    <property type="term" value="P:amino acid transport"/>
    <property type="evidence" value="ECO:0007669"/>
    <property type="project" value="UniProtKB-KW"/>
</dbReference>
<feature type="domain" description="Leucine-binding protein" evidence="5">
    <location>
        <begin position="41"/>
        <end position="387"/>
    </location>
</feature>
<comment type="caution">
    <text evidence="6">The sequence shown here is derived from an EMBL/GenBank/DDBJ whole genome shotgun (WGS) entry which is preliminary data.</text>
</comment>
<dbReference type="PANTHER" id="PTHR30483:SF6">
    <property type="entry name" value="PERIPLASMIC BINDING PROTEIN OF ABC TRANSPORTER FOR NATURAL AMINO ACIDS"/>
    <property type="match status" value="1"/>
</dbReference>
<dbReference type="Proteomes" id="UP001642900">
    <property type="component" value="Unassembled WGS sequence"/>
</dbReference>
<evidence type="ECO:0000256" key="1">
    <source>
        <dbReference type="ARBA" id="ARBA00010062"/>
    </source>
</evidence>
<evidence type="ECO:0000313" key="6">
    <source>
        <dbReference type="EMBL" id="NGO55827.1"/>
    </source>
</evidence>
<dbReference type="EMBL" id="JAAKZF010000137">
    <property type="protein sequence ID" value="NGO55827.1"/>
    <property type="molecule type" value="Genomic_DNA"/>
</dbReference>
<organism evidence="6 7">
    <name type="scientific">Allomesorhizobium camelthorni</name>
    <dbReference type="NCBI Taxonomy" id="475069"/>
    <lineage>
        <taxon>Bacteria</taxon>
        <taxon>Pseudomonadati</taxon>
        <taxon>Pseudomonadota</taxon>
        <taxon>Alphaproteobacteria</taxon>
        <taxon>Hyphomicrobiales</taxon>
        <taxon>Phyllobacteriaceae</taxon>
        <taxon>Allomesorhizobium</taxon>
    </lineage>
</organism>
<dbReference type="RefSeq" id="WP_165034169.1">
    <property type="nucleotide sequence ID" value="NZ_JAAKZF010000137.1"/>
</dbReference>
<dbReference type="Pfam" id="PF13458">
    <property type="entry name" value="Peripla_BP_6"/>
    <property type="match status" value="1"/>
</dbReference>
<proteinExistence type="inferred from homology"/>
<keyword evidence="7" id="KW-1185">Reference proteome</keyword>
<evidence type="ECO:0000256" key="3">
    <source>
        <dbReference type="ARBA" id="ARBA00022970"/>
    </source>
</evidence>
<evidence type="ECO:0000259" key="5">
    <source>
        <dbReference type="Pfam" id="PF13458"/>
    </source>
</evidence>
<dbReference type="InterPro" id="IPR028082">
    <property type="entry name" value="Peripla_BP_I"/>
</dbReference>
<dbReference type="CDD" id="cd06341">
    <property type="entry name" value="PBP1_ABC_ligand_binding-like"/>
    <property type="match status" value="1"/>
</dbReference>
<dbReference type="AlphaFoldDB" id="A0A6G4WP33"/>
<dbReference type="SUPFAM" id="SSF53822">
    <property type="entry name" value="Periplasmic binding protein-like I"/>
    <property type="match status" value="1"/>
</dbReference>
<dbReference type="InterPro" id="IPR028081">
    <property type="entry name" value="Leu-bd"/>
</dbReference>
<evidence type="ECO:0000256" key="2">
    <source>
        <dbReference type="ARBA" id="ARBA00022729"/>
    </source>
</evidence>
<feature type="signal peptide" evidence="4">
    <location>
        <begin position="1"/>
        <end position="23"/>
    </location>
</feature>
<keyword evidence="3" id="KW-0813">Transport</keyword>
<comment type="similarity">
    <text evidence="1">Belongs to the leucine-binding protein family.</text>
</comment>
<gene>
    <name evidence="6" type="ORF">G6N73_33285</name>
</gene>
<dbReference type="PANTHER" id="PTHR30483">
    <property type="entry name" value="LEUCINE-SPECIFIC-BINDING PROTEIN"/>
    <property type="match status" value="1"/>
</dbReference>
<evidence type="ECO:0000256" key="4">
    <source>
        <dbReference type="SAM" id="SignalP"/>
    </source>
</evidence>